<evidence type="ECO:0000313" key="3">
    <source>
        <dbReference type="Proteomes" id="UP001218188"/>
    </source>
</evidence>
<dbReference type="InterPro" id="IPR046700">
    <property type="entry name" value="DUF6570"/>
</dbReference>
<reference evidence="2" key="1">
    <citation type="submission" date="2023-03" db="EMBL/GenBank/DDBJ databases">
        <title>Massive genome expansion in bonnet fungi (Mycena s.s.) driven by repeated elements and novel gene families across ecological guilds.</title>
        <authorList>
            <consortium name="Lawrence Berkeley National Laboratory"/>
            <person name="Harder C.B."/>
            <person name="Miyauchi S."/>
            <person name="Viragh M."/>
            <person name="Kuo A."/>
            <person name="Thoen E."/>
            <person name="Andreopoulos B."/>
            <person name="Lu D."/>
            <person name="Skrede I."/>
            <person name="Drula E."/>
            <person name="Henrissat B."/>
            <person name="Morin E."/>
            <person name="Kohler A."/>
            <person name="Barry K."/>
            <person name="LaButti K."/>
            <person name="Morin E."/>
            <person name="Salamov A."/>
            <person name="Lipzen A."/>
            <person name="Mereny Z."/>
            <person name="Hegedus B."/>
            <person name="Baldrian P."/>
            <person name="Stursova M."/>
            <person name="Weitz H."/>
            <person name="Taylor A."/>
            <person name="Grigoriev I.V."/>
            <person name="Nagy L.G."/>
            <person name="Martin F."/>
            <person name="Kauserud H."/>
        </authorList>
    </citation>
    <scope>NUCLEOTIDE SEQUENCE</scope>
    <source>
        <strain evidence="2">CBHHK200</strain>
    </source>
</reference>
<sequence>FPPEPPTKTTLHRTLTGMSNAFSPQEFEEAGCAVCAELVPLKELTLKSDLDDKLDYSPLVVAGVTRRERLTKDDPIAEVDGPIFDTKCVHICVTCESALHRRVRPTFSLANHLWVGEVPWQLKGLSFAEQMLVARIRHNRCVVRVASGRGKLSANAICYGQPITKIYDT</sequence>
<proteinExistence type="predicted"/>
<feature type="domain" description="DUF6570" evidence="1">
    <location>
        <begin position="103"/>
        <end position="165"/>
    </location>
</feature>
<accession>A0AAD6WZ39</accession>
<feature type="non-terminal residue" evidence="2">
    <location>
        <position position="169"/>
    </location>
</feature>
<gene>
    <name evidence="2" type="ORF">C8F04DRAFT_888696</name>
</gene>
<evidence type="ECO:0000259" key="1">
    <source>
        <dbReference type="Pfam" id="PF20209"/>
    </source>
</evidence>
<comment type="caution">
    <text evidence="2">The sequence shown here is derived from an EMBL/GenBank/DDBJ whole genome shotgun (WGS) entry which is preliminary data.</text>
</comment>
<evidence type="ECO:0000313" key="2">
    <source>
        <dbReference type="EMBL" id="KAJ7032843.1"/>
    </source>
</evidence>
<organism evidence="2 3">
    <name type="scientific">Mycena alexandri</name>
    <dbReference type="NCBI Taxonomy" id="1745969"/>
    <lineage>
        <taxon>Eukaryota</taxon>
        <taxon>Fungi</taxon>
        <taxon>Dikarya</taxon>
        <taxon>Basidiomycota</taxon>
        <taxon>Agaricomycotina</taxon>
        <taxon>Agaricomycetes</taxon>
        <taxon>Agaricomycetidae</taxon>
        <taxon>Agaricales</taxon>
        <taxon>Marasmiineae</taxon>
        <taxon>Mycenaceae</taxon>
        <taxon>Mycena</taxon>
    </lineage>
</organism>
<feature type="non-terminal residue" evidence="2">
    <location>
        <position position="1"/>
    </location>
</feature>
<keyword evidence="3" id="KW-1185">Reference proteome</keyword>
<dbReference type="EMBL" id="JARJCM010000069">
    <property type="protein sequence ID" value="KAJ7032843.1"/>
    <property type="molecule type" value="Genomic_DNA"/>
</dbReference>
<name>A0AAD6WZ39_9AGAR</name>
<dbReference type="Pfam" id="PF20209">
    <property type="entry name" value="DUF6570"/>
    <property type="match status" value="1"/>
</dbReference>
<dbReference type="AlphaFoldDB" id="A0AAD6WZ39"/>
<dbReference type="Proteomes" id="UP001218188">
    <property type="component" value="Unassembled WGS sequence"/>
</dbReference>
<protein>
    <recommendedName>
        <fullName evidence="1">DUF6570 domain-containing protein</fullName>
    </recommendedName>
</protein>